<dbReference type="EMBL" id="QXML01000010">
    <property type="protein sequence ID" value="RIW13146.1"/>
    <property type="molecule type" value="Genomic_DNA"/>
</dbReference>
<keyword evidence="3" id="KW-1185">Reference proteome</keyword>
<feature type="transmembrane region" description="Helical" evidence="1">
    <location>
        <begin position="97"/>
        <end position="120"/>
    </location>
</feature>
<proteinExistence type="predicted"/>
<dbReference type="AlphaFoldDB" id="A0A418PMX9"/>
<gene>
    <name evidence="2" type="ORF">D0X99_17190</name>
</gene>
<dbReference type="Proteomes" id="UP000283522">
    <property type="component" value="Unassembled WGS sequence"/>
</dbReference>
<accession>A0A418PMX9</accession>
<evidence type="ECO:0000313" key="2">
    <source>
        <dbReference type="EMBL" id="RIW13146.1"/>
    </source>
</evidence>
<comment type="caution">
    <text evidence="2">The sequence shown here is derived from an EMBL/GenBank/DDBJ whole genome shotgun (WGS) entry which is preliminary data.</text>
</comment>
<protein>
    <submittedName>
        <fullName evidence="2">Uncharacterized protein</fullName>
    </submittedName>
</protein>
<name>A0A418PMX9_9BACT</name>
<evidence type="ECO:0000256" key="1">
    <source>
        <dbReference type="SAM" id="Phobius"/>
    </source>
</evidence>
<evidence type="ECO:0000313" key="3">
    <source>
        <dbReference type="Proteomes" id="UP000283522"/>
    </source>
</evidence>
<sequence length="173" mass="19985">MKKLFQFLSKGKNLLLLAGLFLLFNYLLSHFLSKENALDLKFAYSVEEAYLALGNLDLDHRNVYSLGLWLLDTPYMIVYCLLFSGILLKLWGNRKVVFLPVLILTIDFFENLTVLKMLKIFPKENEFLALLSSFFTTSKWIMVAVLIFMILFGLLNFLVGRKILSVNSQKAEI</sequence>
<organism evidence="2 3">
    <name type="scientific">Algoriphagus lacus</name>
    <dbReference type="NCBI Taxonomy" id="2056311"/>
    <lineage>
        <taxon>Bacteria</taxon>
        <taxon>Pseudomonadati</taxon>
        <taxon>Bacteroidota</taxon>
        <taxon>Cytophagia</taxon>
        <taxon>Cytophagales</taxon>
        <taxon>Cyclobacteriaceae</taxon>
        <taxon>Algoriphagus</taxon>
    </lineage>
</organism>
<keyword evidence="1" id="KW-0472">Membrane</keyword>
<keyword evidence="1" id="KW-0812">Transmembrane</keyword>
<feature type="transmembrane region" description="Helical" evidence="1">
    <location>
        <begin position="66"/>
        <end position="90"/>
    </location>
</feature>
<reference evidence="2 3" key="1">
    <citation type="submission" date="2018-09" db="EMBL/GenBank/DDBJ databases">
        <authorList>
            <person name="Wang X."/>
            <person name="Du Z."/>
        </authorList>
    </citation>
    <scope>NUCLEOTIDE SEQUENCE [LARGE SCALE GENOMIC DNA]</scope>
    <source>
        <strain evidence="2 3">N3</strain>
    </source>
</reference>
<feature type="transmembrane region" description="Helical" evidence="1">
    <location>
        <begin position="140"/>
        <end position="159"/>
    </location>
</feature>
<keyword evidence="1" id="KW-1133">Transmembrane helix</keyword>
<dbReference type="OrthoDB" id="1453014at2"/>
<dbReference type="RefSeq" id="WP_119479099.1">
    <property type="nucleotide sequence ID" value="NZ_QXML01000010.1"/>
</dbReference>